<evidence type="ECO:0000256" key="9">
    <source>
        <dbReference type="ARBA" id="ARBA00023065"/>
    </source>
</evidence>
<comment type="similarity">
    <text evidence="2 13">Belongs to the sodium:solute symporter (SSF) (TC 2.A.21) family.</text>
</comment>
<keyword evidence="10 14" id="KW-0472">Membrane</keyword>
<evidence type="ECO:0000256" key="13">
    <source>
        <dbReference type="RuleBase" id="RU362091"/>
    </source>
</evidence>
<feature type="transmembrane region" description="Helical" evidence="14">
    <location>
        <begin position="38"/>
        <end position="56"/>
    </location>
</feature>
<evidence type="ECO:0000256" key="11">
    <source>
        <dbReference type="ARBA" id="ARBA00023201"/>
    </source>
</evidence>
<reference evidence="15" key="1">
    <citation type="journal article" date="2020" name="mSystems">
        <title>Genome- and Community-Level Interaction Insights into Carbon Utilization and Element Cycling Functions of Hydrothermarchaeota in Hydrothermal Sediment.</title>
        <authorList>
            <person name="Zhou Z."/>
            <person name="Liu Y."/>
            <person name="Xu W."/>
            <person name="Pan J."/>
            <person name="Luo Z.H."/>
            <person name="Li M."/>
        </authorList>
    </citation>
    <scope>NUCLEOTIDE SEQUENCE [LARGE SCALE GENOMIC DNA]</scope>
    <source>
        <strain evidence="15">HyVt-577</strain>
    </source>
</reference>
<keyword evidence="9" id="KW-0406">Ion transport</keyword>
<organism evidence="15">
    <name type="scientific">Caldithrix abyssi</name>
    <dbReference type="NCBI Taxonomy" id="187145"/>
    <lineage>
        <taxon>Bacteria</taxon>
        <taxon>Pseudomonadati</taxon>
        <taxon>Calditrichota</taxon>
        <taxon>Calditrichia</taxon>
        <taxon>Calditrichales</taxon>
        <taxon>Calditrichaceae</taxon>
        <taxon>Caldithrix</taxon>
    </lineage>
</organism>
<feature type="transmembrane region" description="Helical" evidence="14">
    <location>
        <begin position="235"/>
        <end position="254"/>
    </location>
</feature>
<comment type="caution">
    <text evidence="15">The sequence shown here is derived from an EMBL/GenBank/DDBJ whole genome shotgun (WGS) entry which is preliminary data.</text>
</comment>
<evidence type="ECO:0000256" key="14">
    <source>
        <dbReference type="SAM" id="Phobius"/>
    </source>
</evidence>
<proteinExistence type="inferred from homology"/>
<dbReference type="GO" id="GO:0005886">
    <property type="term" value="C:plasma membrane"/>
    <property type="evidence" value="ECO:0007669"/>
    <property type="project" value="UniProtKB-SubCell"/>
</dbReference>
<sequence>FFMIFALIILPVIAIADRGGLSIVLEQLKALHPRFIDPFALSVGTAIGFLGIGLGSPGNPHIIARYMSIDDPEQLRFSAVVGTVWNVLMAWGALFIGLAGRVYFPEVSLLPGSDTENLYPVLAQQHLHPVLFGIVVASIFAAIMSTADSQLLVAASGIVRDIYEKIIHKGAQIEQKQLVLYSRLSVFLLVVFALLLGMLASELVFWLVLFAWAGLGASLGPTSILALYWKGTTRAGIFAGLLTGTVVTILWYNIPYLKNSMYELVPAFVLSFVAVLAISKFTRAPEGIDTLFRAMKTGKH</sequence>
<name>A0A7V4TZQ6_CALAY</name>
<dbReference type="InterPro" id="IPR038377">
    <property type="entry name" value="Na/Glc_symporter_sf"/>
</dbReference>
<evidence type="ECO:0000256" key="4">
    <source>
        <dbReference type="ARBA" id="ARBA00022475"/>
    </source>
</evidence>
<evidence type="ECO:0000256" key="7">
    <source>
        <dbReference type="ARBA" id="ARBA00022989"/>
    </source>
</evidence>
<keyword evidence="11" id="KW-0739">Sodium transport</keyword>
<feature type="transmembrane region" description="Helical" evidence="14">
    <location>
        <begin position="180"/>
        <end position="199"/>
    </location>
</feature>
<keyword evidence="8" id="KW-0915">Sodium</keyword>
<keyword evidence="5 14" id="KW-0812">Transmembrane</keyword>
<dbReference type="Proteomes" id="UP000885779">
    <property type="component" value="Unassembled WGS sequence"/>
</dbReference>
<keyword evidence="6" id="KW-0769">Symport</keyword>
<keyword evidence="4" id="KW-1003">Cell membrane</keyword>
<dbReference type="PANTHER" id="PTHR48086">
    <property type="entry name" value="SODIUM/PROLINE SYMPORTER-RELATED"/>
    <property type="match status" value="1"/>
</dbReference>
<accession>A0A7V4TZQ6</accession>
<gene>
    <name evidence="15" type="ORF">ENK44_06450</name>
</gene>
<feature type="transmembrane region" description="Helical" evidence="14">
    <location>
        <begin position="77"/>
        <end position="104"/>
    </location>
</feature>
<dbReference type="Pfam" id="PF00474">
    <property type="entry name" value="SSF"/>
    <property type="match status" value="1"/>
</dbReference>
<dbReference type="EMBL" id="DRQG01000061">
    <property type="protein sequence ID" value="HGY55319.1"/>
    <property type="molecule type" value="Genomic_DNA"/>
</dbReference>
<dbReference type="InterPro" id="IPR001734">
    <property type="entry name" value="Na/solute_symporter"/>
</dbReference>
<feature type="non-terminal residue" evidence="15">
    <location>
        <position position="1"/>
    </location>
</feature>
<comment type="subcellular location">
    <subcellularLocation>
        <location evidence="1">Cell membrane</location>
        <topology evidence="1">Multi-pass membrane protein</topology>
    </subcellularLocation>
</comment>
<dbReference type="PANTHER" id="PTHR48086:SF3">
    <property type="entry name" value="SODIUM_PROLINE SYMPORTER"/>
    <property type="match status" value="1"/>
</dbReference>
<evidence type="ECO:0000256" key="2">
    <source>
        <dbReference type="ARBA" id="ARBA00006434"/>
    </source>
</evidence>
<dbReference type="InterPro" id="IPR050277">
    <property type="entry name" value="Sodium:Solute_Symporter"/>
</dbReference>
<dbReference type="GO" id="GO:0006814">
    <property type="term" value="P:sodium ion transport"/>
    <property type="evidence" value="ECO:0007669"/>
    <property type="project" value="UniProtKB-KW"/>
</dbReference>
<protein>
    <submittedName>
        <fullName evidence="15">Sodium/proline symporter</fullName>
    </submittedName>
</protein>
<dbReference type="Gene3D" id="1.20.1730.10">
    <property type="entry name" value="Sodium/glucose cotransporter"/>
    <property type="match status" value="1"/>
</dbReference>
<keyword evidence="7 14" id="KW-1133">Transmembrane helix</keyword>
<evidence type="ECO:0000256" key="10">
    <source>
        <dbReference type="ARBA" id="ARBA00023136"/>
    </source>
</evidence>
<comment type="catalytic activity">
    <reaction evidence="12">
        <text>L-proline(in) + Na(+)(in) = L-proline(out) + Na(+)(out)</text>
        <dbReference type="Rhea" id="RHEA:28967"/>
        <dbReference type="ChEBI" id="CHEBI:29101"/>
        <dbReference type="ChEBI" id="CHEBI:60039"/>
    </reaction>
</comment>
<evidence type="ECO:0000256" key="8">
    <source>
        <dbReference type="ARBA" id="ARBA00023053"/>
    </source>
</evidence>
<keyword evidence="3" id="KW-0813">Transport</keyword>
<evidence type="ECO:0000313" key="15">
    <source>
        <dbReference type="EMBL" id="HGY55319.1"/>
    </source>
</evidence>
<feature type="transmembrane region" description="Helical" evidence="14">
    <location>
        <begin position="130"/>
        <end position="159"/>
    </location>
</feature>
<dbReference type="GO" id="GO:0015293">
    <property type="term" value="F:symporter activity"/>
    <property type="evidence" value="ECO:0007669"/>
    <property type="project" value="UniProtKB-KW"/>
</dbReference>
<evidence type="ECO:0000256" key="5">
    <source>
        <dbReference type="ARBA" id="ARBA00022692"/>
    </source>
</evidence>
<evidence type="ECO:0000256" key="3">
    <source>
        <dbReference type="ARBA" id="ARBA00022448"/>
    </source>
</evidence>
<evidence type="ECO:0000256" key="6">
    <source>
        <dbReference type="ARBA" id="ARBA00022847"/>
    </source>
</evidence>
<feature type="transmembrane region" description="Helical" evidence="14">
    <location>
        <begin position="260"/>
        <end position="278"/>
    </location>
</feature>
<evidence type="ECO:0000256" key="1">
    <source>
        <dbReference type="ARBA" id="ARBA00004651"/>
    </source>
</evidence>
<dbReference type="AlphaFoldDB" id="A0A7V4TZQ6"/>
<feature type="transmembrane region" description="Helical" evidence="14">
    <location>
        <begin position="205"/>
        <end position="228"/>
    </location>
</feature>
<dbReference type="PROSITE" id="PS50283">
    <property type="entry name" value="NA_SOLUT_SYMP_3"/>
    <property type="match status" value="1"/>
</dbReference>
<evidence type="ECO:0000256" key="12">
    <source>
        <dbReference type="ARBA" id="ARBA00033708"/>
    </source>
</evidence>